<dbReference type="Proteomes" id="UP001589836">
    <property type="component" value="Unassembled WGS sequence"/>
</dbReference>
<dbReference type="InterPro" id="IPR036052">
    <property type="entry name" value="TrpB-like_PALP_sf"/>
</dbReference>
<dbReference type="PANTHER" id="PTHR48078">
    <property type="entry name" value="THREONINE DEHYDRATASE, MITOCHONDRIAL-RELATED"/>
    <property type="match status" value="1"/>
</dbReference>
<comment type="caution">
    <text evidence="9">The sequence shown here is derived from an EMBL/GenBank/DDBJ whole genome shotgun (WGS) entry which is preliminary data.</text>
</comment>
<dbReference type="EMBL" id="JBHLTP010000011">
    <property type="protein sequence ID" value="MFC0524573.1"/>
    <property type="molecule type" value="Genomic_DNA"/>
</dbReference>
<dbReference type="InterPro" id="IPR001926">
    <property type="entry name" value="TrpB-like_PALP"/>
</dbReference>
<evidence type="ECO:0000259" key="8">
    <source>
        <dbReference type="Pfam" id="PF00291"/>
    </source>
</evidence>
<dbReference type="Pfam" id="PF00291">
    <property type="entry name" value="PALP"/>
    <property type="match status" value="1"/>
</dbReference>
<dbReference type="Gene3D" id="3.40.50.1100">
    <property type="match status" value="2"/>
</dbReference>
<evidence type="ECO:0000256" key="3">
    <source>
        <dbReference type="ARBA" id="ARBA00010869"/>
    </source>
</evidence>
<comment type="pathway">
    <text evidence="7">Amino-acid degradation; L-threonine degradation via propanoate pathway; propanoate from L-threonine: step 1/4.</text>
</comment>
<dbReference type="PANTHER" id="PTHR48078:SF6">
    <property type="entry name" value="L-THREONINE DEHYDRATASE CATABOLIC TDCB"/>
    <property type="match status" value="1"/>
</dbReference>
<evidence type="ECO:0000256" key="4">
    <source>
        <dbReference type="ARBA" id="ARBA00022898"/>
    </source>
</evidence>
<comment type="catalytic activity">
    <reaction evidence="1 7">
        <text>L-threonine = 2-oxobutanoate + NH4(+)</text>
        <dbReference type="Rhea" id="RHEA:22108"/>
        <dbReference type="ChEBI" id="CHEBI:16763"/>
        <dbReference type="ChEBI" id="CHEBI:28938"/>
        <dbReference type="ChEBI" id="CHEBI:57926"/>
        <dbReference type="EC" id="4.3.1.19"/>
    </reaction>
</comment>
<evidence type="ECO:0000256" key="6">
    <source>
        <dbReference type="ARBA" id="ARBA00025527"/>
    </source>
</evidence>
<sequence length="317" mass="33886">MKHLKGIVHRTPLLTSESIDNMTGKQVHFKMENQQKTGAFKVRGASYKISQLSNQDAKRGVIAASAGNHAQGVALAASKRGIEAKIYMPEHTPEAKIHATRAYGATIVLTGESFQEAYEAAMKDQQQNNRVFIHPFDDPDVMAGQGTIALEMLEENPELETILVPIGGGGLISGIAVAAKSIKPSIQIIGVQAAEASATYNRFYNKSSAPLQQVKTIADGIAVKQPGKETLPLIDQYVDDIVTVSEADIASAMLYMLERNKSLVEGAGASAFAGLLAHGKHLHANRIGVVVSGGNMDVSKMPIILNLASNQKVRHLA</sequence>
<comment type="subunit">
    <text evidence="7">In the native structure, TdcB is in a dimeric form, whereas in the TdcB-AMP complex, it exists in a tetrameric form (dimer of dimers).</text>
</comment>
<reference evidence="9 10" key="1">
    <citation type="submission" date="2024-09" db="EMBL/GenBank/DDBJ databases">
        <authorList>
            <person name="Sun Q."/>
            <person name="Mori K."/>
        </authorList>
    </citation>
    <scope>NUCLEOTIDE SEQUENCE [LARGE SCALE GENOMIC DNA]</scope>
    <source>
        <strain evidence="9 10">NCAIM B.02529</strain>
    </source>
</reference>
<comment type="cofactor">
    <cofactor evidence="2 7">
        <name>pyridoxal 5'-phosphate</name>
        <dbReference type="ChEBI" id="CHEBI:597326"/>
    </cofactor>
</comment>
<evidence type="ECO:0000313" key="9">
    <source>
        <dbReference type="EMBL" id="MFC0524573.1"/>
    </source>
</evidence>
<dbReference type="InterPro" id="IPR050147">
    <property type="entry name" value="Ser/Thr_Dehydratase"/>
</dbReference>
<keyword evidence="4 7" id="KW-0663">Pyridoxal phosphate</keyword>
<organism evidence="9 10">
    <name type="scientific">Pontibacillus salicampi</name>
    <dbReference type="NCBI Taxonomy" id="1449801"/>
    <lineage>
        <taxon>Bacteria</taxon>
        <taxon>Bacillati</taxon>
        <taxon>Bacillota</taxon>
        <taxon>Bacilli</taxon>
        <taxon>Bacillales</taxon>
        <taxon>Bacillaceae</taxon>
        <taxon>Pontibacillus</taxon>
    </lineage>
</organism>
<feature type="domain" description="Tryptophan synthase beta chain-like PALP" evidence="8">
    <location>
        <begin position="8"/>
        <end position="293"/>
    </location>
</feature>
<keyword evidence="5 7" id="KW-0456">Lyase</keyword>
<dbReference type="InterPro" id="IPR005789">
    <property type="entry name" value="Thr_deHydtase_catblc"/>
</dbReference>
<dbReference type="GO" id="GO:0004794">
    <property type="term" value="F:threonine deaminase activity"/>
    <property type="evidence" value="ECO:0007669"/>
    <property type="project" value="UniProtKB-EC"/>
</dbReference>
<accession>A0ABV6LQ87</accession>
<dbReference type="SUPFAM" id="SSF53686">
    <property type="entry name" value="Tryptophan synthase beta subunit-like PLP-dependent enzymes"/>
    <property type="match status" value="1"/>
</dbReference>
<evidence type="ECO:0000313" key="10">
    <source>
        <dbReference type="Proteomes" id="UP001589836"/>
    </source>
</evidence>
<dbReference type="CDD" id="cd01562">
    <property type="entry name" value="Thr-dehyd"/>
    <property type="match status" value="1"/>
</dbReference>
<evidence type="ECO:0000256" key="5">
    <source>
        <dbReference type="ARBA" id="ARBA00023239"/>
    </source>
</evidence>
<dbReference type="RefSeq" id="WP_377348674.1">
    <property type="nucleotide sequence ID" value="NZ_JBHLTP010000011.1"/>
</dbReference>
<protein>
    <recommendedName>
        <fullName evidence="7">L-threonine dehydratase catabolic TdcB</fullName>
        <ecNumber evidence="7">4.3.1.19</ecNumber>
    </recommendedName>
    <alternativeName>
        <fullName evidence="7">Threonine deaminase</fullName>
    </alternativeName>
</protein>
<dbReference type="NCBIfam" id="TIGR01127">
    <property type="entry name" value="ilvA_1Cterm"/>
    <property type="match status" value="1"/>
</dbReference>
<comment type="function">
    <text evidence="6 7">Catalyzes the anaerobic formation of alpha-ketobutyrate and ammonia from threonine in a two-step reaction. The first step involved a dehydration of threonine and a production of enamine intermediates (aminocrotonate), which tautomerizes to its imine form (iminobutyrate). Both intermediates are unstable and short-lived. The second step is the nonenzymatic hydrolysis of the enamine/imine intermediates to form 2-ketobutyrate and free ammonia. In the low water environment of the cell, the second step is accelerated by RidA.</text>
</comment>
<keyword evidence="10" id="KW-1185">Reference proteome</keyword>
<evidence type="ECO:0000256" key="2">
    <source>
        <dbReference type="ARBA" id="ARBA00001933"/>
    </source>
</evidence>
<comment type="similarity">
    <text evidence="3 7">Belongs to the serine/threonine dehydratase family.</text>
</comment>
<keyword evidence="7" id="KW-0547">Nucleotide-binding</keyword>
<dbReference type="EC" id="4.3.1.19" evidence="7"/>
<evidence type="ECO:0000256" key="1">
    <source>
        <dbReference type="ARBA" id="ARBA00001274"/>
    </source>
</evidence>
<name>A0ABV6LQ87_9BACI</name>
<gene>
    <name evidence="9" type="primary">ilvA</name>
    <name evidence="9" type="ORF">ACFFGV_13435</name>
</gene>
<evidence type="ECO:0000256" key="7">
    <source>
        <dbReference type="RuleBase" id="RU363083"/>
    </source>
</evidence>
<proteinExistence type="inferred from homology"/>